<protein>
    <recommendedName>
        <fullName evidence="5">F420-non-reducing hydrogenase iron-sulfur subunit D domain-containing protein</fullName>
    </recommendedName>
</protein>
<keyword evidence="4" id="KW-0411">Iron-sulfur</keyword>
<keyword evidence="7" id="KW-1185">Reference proteome</keyword>
<dbReference type="AlphaFoldDB" id="A0A9W6FU55"/>
<evidence type="ECO:0000256" key="1">
    <source>
        <dbReference type="ARBA" id="ARBA00022723"/>
    </source>
</evidence>
<dbReference type="EMBL" id="BSDR01000001">
    <property type="protein sequence ID" value="GLI34928.1"/>
    <property type="molecule type" value="Genomic_DNA"/>
</dbReference>
<dbReference type="GO" id="GO:0016491">
    <property type="term" value="F:oxidoreductase activity"/>
    <property type="evidence" value="ECO:0007669"/>
    <property type="project" value="UniProtKB-KW"/>
</dbReference>
<dbReference type="GO" id="GO:0051536">
    <property type="term" value="F:iron-sulfur cluster binding"/>
    <property type="evidence" value="ECO:0007669"/>
    <property type="project" value="UniProtKB-KW"/>
</dbReference>
<evidence type="ECO:0000256" key="4">
    <source>
        <dbReference type="ARBA" id="ARBA00023014"/>
    </source>
</evidence>
<reference evidence="6" key="1">
    <citation type="submission" date="2022-12" db="EMBL/GenBank/DDBJ databases">
        <title>Reference genome sequencing for broad-spectrum identification of bacterial and archaeal isolates by mass spectrometry.</title>
        <authorList>
            <person name="Sekiguchi Y."/>
            <person name="Tourlousse D.M."/>
        </authorList>
    </citation>
    <scope>NUCLEOTIDE SEQUENCE</scope>
    <source>
        <strain evidence="6">ASRB1</strain>
    </source>
</reference>
<organism evidence="6 7">
    <name type="scientific">Desulforhabdus amnigena</name>
    <dbReference type="NCBI Taxonomy" id="40218"/>
    <lineage>
        <taxon>Bacteria</taxon>
        <taxon>Pseudomonadati</taxon>
        <taxon>Thermodesulfobacteriota</taxon>
        <taxon>Syntrophobacteria</taxon>
        <taxon>Syntrophobacterales</taxon>
        <taxon>Syntrophobacteraceae</taxon>
        <taxon>Desulforhabdus</taxon>
    </lineage>
</organism>
<keyword evidence="1" id="KW-0479">Metal-binding</keyword>
<accession>A0A9W6FU55</accession>
<keyword evidence="3" id="KW-0408">Iron</keyword>
<evidence type="ECO:0000313" key="6">
    <source>
        <dbReference type="EMBL" id="GLI34928.1"/>
    </source>
</evidence>
<dbReference type="InterPro" id="IPR003813">
    <property type="entry name" value="MvhD/FlpD"/>
</dbReference>
<dbReference type="Proteomes" id="UP001144372">
    <property type="component" value="Unassembled WGS sequence"/>
</dbReference>
<evidence type="ECO:0000256" key="2">
    <source>
        <dbReference type="ARBA" id="ARBA00023002"/>
    </source>
</evidence>
<dbReference type="GO" id="GO:0046872">
    <property type="term" value="F:metal ion binding"/>
    <property type="evidence" value="ECO:0007669"/>
    <property type="project" value="UniProtKB-KW"/>
</dbReference>
<dbReference type="Pfam" id="PF02662">
    <property type="entry name" value="FlpD"/>
    <property type="match status" value="1"/>
</dbReference>
<gene>
    <name evidence="6" type="ORF">DAMNIGENAA_23610</name>
</gene>
<comment type="caution">
    <text evidence="6">The sequence shown here is derived from an EMBL/GenBank/DDBJ whole genome shotgun (WGS) entry which is preliminary data.</text>
</comment>
<proteinExistence type="predicted"/>
<evidence type="ECO:0000259" key="5">
    <source>
        <dbReference type="Pfam" id="PF02662"/>
    </source>
</evidence>
<keyword evidence="2" id="KW-0560">Oxidoreductase</keyword>
<evidence type="ECO:0000256" key="3">
    <source>
        <dbReference type="ARBA" id="ARBA00023004"/>
    </source>
</evidence>
<evidence type="ECO:0000313" key="7">
    <source>
        <dbReference type="Proteomes" id="UP001144372"/>
    </source>
</evidence>
<feature type="domain" description="F420-non-reducing hydrogenase iron-sulfur subunit D" evidence="5">
    <location>
        <begin position="10"/>
        <end position="67"/>
    </location>
</feature>
<sequence length="67" mass="7245">MSTEFEPKLIAFCCNWCAYAGADLAGVSRLQYPPNIRVIRVMCSGRVSSDFILKAFELGADGVLVSG</sequence>
<name>A0A9W6FU55_9BACT</name>